<evidence type="ECO:0000313" key="1">
    <source>
        <dbReference type="EMBL" id="EHN11571.1"/>
    </source>
</evidence>
<dbReference type="EMBL" id="AGUD01000092">
    <property type="protein sequence ID" value="EHN11571.1"/>
    <property type="molecule type" value="Genomic_DNA"/>
</dbReference>
<reference evidence="1 2" key="1">
    <citation type="journal article" date="2013" name="Biodegradation">
        <title>Quantitative proteomic analysis of ibuprofen-degrading Patulibacter sp. strain I11.</title>
        <authorList>
            <person name="Almeida B."/>
            <person name="Kjeldal H."/>
            <person name="Lolas I."/>
            <person name="Knudsen A.D."/>
            <person name="Carvalho G."/>
            <person name="Nielsen K.L."/>
            <person name="Barreto Crespo M.T."/>
            <person name="Stensballe A."/>
            <person name="Nielsen J.L."/>
        </authorList>
    </citation>
    <scope>NUCLEOTIDE SEQUENCE [LARGE SCALE GENOMIC DNA]</scope>
    <source>
        <strain evidence="1 2">I11</strain>
    </source>
</reference>
<accession>H0E436</accession>
<keyword evidence="2" id="KW-1185">Reference proteome</keyword>
<comment type="caution">
    <text evidence="1">The sequence shown here is derived from an EMBL/GenBank/DDBJ whole genome shotgun (WGS) entry which is preliminary data.</text>
</comment>
<protein>
    <submittedName>
        <fullName evidence="1">Uncharacterized protein</fullName>
    </submittedName>
</protein>
<dbReference type="Proteomes" id="UP000005143">
    <property type="component" value="Unassembled WGS sequence"/>
</dbReference>
<dbReference type="AlphaFoldDB" id="H0E436"/>
<sequence>MVAAPAPPRPRSGSWAISGDAVRSGSLTFAADRRRIVTLRATPRADVVARCGRSALALRRGVVVAVRSVAGRPLRLLGRADRRSSDGISPVAVTLTRDGRPVPGRLALVVDGPSEAHGRLVVGGCELPFRARRR</sequence>
<organism evidence="1 2">
    <name type="scientific">Patulibacter medicamentivorans</name>
    <dbReference type="NCBI Taxonomy" id="1097667"/>
    <lineage>
        <taxon>Bacteria</taxon>
        <taxon>Bacillati</taxon>
        <taxon>Actinomycetota</taxon>
        <taxon>Thermoleophilia</taxon>
        <taxon>Solirubrobacterales</taxon>
        <taxon>Patulibacteraceae</taxon>
        <taxon>Patulibacter</taxon>
    </lineage>
</organism>
<evidence type="ECO:0000313" key="2">
    <source>
        <dbReference type="Proteomes" id="UP000005143"/>
    </source>
</evidence>
<gene>
    <name evidence="1" type="ORF">PAI11_15620</name>
</gene>
<name>H0E436_9ACTN</name>
<proteinExistence type="predicted"/>